<dbReference type="EC" id="1.1.1.133" evidence="2"/>
<dbReference type="EMBL" id="LCHM01000001">
    <property type="protein sequence ID" value="KKT39096.1"/>
    <property type="molecule type" value="Genomic_DNA"/>
</dbReference>
<comment type="caution">
    <text evidence="4">The sequence shown here is derived from an EMBL/GenBank/DDBJ whole genome shotgun (WGS) entry which is preliminary data.</text>
</comment>
<organism evidence="4 5">
    <name type="scientific">Candidatus Gottesmanbacteria bacterium GW2011_GWB1_44_11c</name>
    <dbReference type="NCBI Taxonomy" id="1618447"/>
    <lineage>
        <taxon>Bacteria</taxon>
        <taxon>Candidatus Gottesmaniibacteriota</taxon>
    </lineage>
</organism>
<evidence type="ECO:0000313" key="5">
    <source>
        <dbReference type="Proteomes" id="UP000034617"/>
    </source>
</evidence>
<dbReference type="Gene3D" id="3.40.50.720">
    <property type="entry name" value="NAD(P)-binding Rossmann-like Domain"/>
    <property type="match status" value="1"/>
</dbReference>
<evidence type="ECO:0000256" key="2">
    <source>
        <dbReference type="RuleBase" id="RU364082"/>
    </source>
</evidence>
<evidence type="ECO:0000313" key="4">
    <source>
        <dbReference type="EMBL" id="KKT39096.1"/>
    </source>
</evidence>
<dbReference type="GO" id="GO:0019305">
    <property type="term" value="P:dTDP-rhamnose biosynthetic process"/>
    <property type="evidence" value="ECO:0007669"/>
    <property type="project" value="UniProtKB-UniPathway"/>
</dbReference>
<gene>
    <name evidence="4" type="ORF">UW22_C0001G0007</name>
</gene>
<comment type="function">
    <text evidence="2">Catalyzes the reduction of dTDP-6-deoxy-L-lyxo-4-hexulose to yield dTDP-L-rhamnose.</text>
</comment>
<evidence type="ECO:0000259" key="3">
    <source>
        <dbReference type="Pfam" id="PF04321"/>
    </source>
</evidence>
<keyword evidence="2" id="KW-0560">Oxidoreductase</keyword>
<dbReference type="CDD" id="cd05254">
    <property type="entry name" value="dTDP_HR_like_SDR_e"/>
    <property type="match status" value="1"/>
</dbReference>
<dbReference type="Pfam" id="PF04321">
    <property type="entry name" value="RmlD_sub_bind"/>
    <property type="match status" value="1"/>
</dbReference>
<dbReference type="PANTHER" id="PTHR10491">
    <property type="entry name" value="DTDP-4-DEHYDRORHAMNOSE REDUCTASE"/>
    <property type="match status" value="1"/>
</dbReference>
<dbReference type="SUPFAM" id="SSF51735">
    <property type="entry name" value="NAD(P)-binding Rossmann-fold domains"/>
    <property type="match status" value="1"/>
</dbReference>
<dbReference type="Gene3D" id="3.90.25.10">
    <property type="entry name" value="UDP-galactose 4-epimerase, domain 1"/>
    <property type="match status" value="1"/>
</dbReference>
<evidence type="ECO:0000256" key="1">
    <source>
        <dbReference type="ARBA" id="ARBA00010944"/>
    </source>
</evidence>
<keyword evidence="2" id="KW-0521">NADP</keyword>
<feature type="domain" description="RmlD-like substrate binding" evidence="3">
    <location>
        <begin position="1"/>
        <end position="283"/>
    </location>
</feature>
<dbReference type="InterPro" id="IPR029903">
    <property type="entry name" value="RmlD-like-bd"/>
</dbReference>
<dbReference type="PANTHER" id="PTHR10491:SF4">
    <property type="entry name" value="METHIONINE ADENOSYLTRANSFERASE 2 SUBUNIT BETA"/>
    <property type="match status" value="1"/>
</dbReference>
<dbReference type="InterPro" id="IPR036291">
    <property type="entry name" value="NAD(P)-bd_dom_sf"/>
</dbReference>
<accession>A0A0G1GVI7</accession>
<comment type="similarity">
    <text evidence="1 2">Belongs to the dTDP-4-dehydrorhamnose reductase family.</text>
</comment>
<dbReference type="Proteomes" id="UP000034617">
    <property type="component" value="Unassembled WGS sequence"/>
</dbReference>
<protein>
    <recommendedName>
        <fullName evidence="2">dTDP-4-dehydrorhamnose reductase</fullName>
        <ecNumber evidence="2">1.1.1.133</ecNumber>
    </recommendedName>
</protein>
<sequence>MDIIGTGLSGLVGSRVVSQLSPKFSFTDLSKETGFDLMDFSRIRTTITGSTAPWVFHFAAYTDVQGAEQEKDQKEQSISWKVNVSATENIVNICHDTEKRLLYISTDYVFDGTQDTYDENDTPNPLSWYGKTKYEGEKLVQTLGPPALIIRIANPYRSNPVGKMDFVHKMLERMQSGLEIQTPTDQIFSPTYIDDLAFALEKLITAKARGIYHVVALNGITPYEAARCVAEEFRFHNALVTPVLYDQYFSGKALPPKHAHLKHGKIDVLGVTLHTFGEGLNAVRRQELSSFRSVG</sequence>
<dbReference type="InterPro" id="IPR005913">
    <property type="entry name" value="dTDP_dehydrorham_reduct"/>
</dbReference>
<reference evidence="4 5" key="1">
    <citation type="journal article" date="2015" name="Nature">
        <title>rRNA introns, odd ribosomes, and small enigmatic genomes across a large radiation of phyla.</title>
        <authorList>
            <person name="Brown C.T."/>
            <person name="Hug L.A."/>
            <person name="Thomas B.C."/>
            <person name="Sharon I."/>
            <person name="Castelle C.J."/>
            <person name="Singh A."/>
            <person name="Wilkins M.J."/>
            <person name="Williams K.H."/>
            <person name="Banfield J.F."/>
        </authorList>
    </citation>
    <scope>NUCLEOTIDE SEQUENCE [LARGE SCALE GENOMIC DNA]</scope>
</reference>
<name>A0A0G1GVI7_9BACT</name>
<dbReference type="AlphaFoldDB" id="A0A0G1GVI7"/>
<dbReference type="UniPathway" id="UPA00124"/>
<dbReference type="PATRIC" id="fig|1618447.3.peg.7"/>
<dbReference type="GO" id="GO:0008831">
    <property type="term" value="F:dTDP-4-dehydrorhamnose reductase activity"/>
    <property type="evidence" value="ECO:0007669"/>
    <property type="project" value="UniProtKB-EC"/>
</dbReference>
<proteinExistence type="inferred from homology"/>
<comment type="pathway">
    <text evidence="2">Carbohydrate biosynthesis; dTDP-L-rhamnose biosynthesis.</text>
</comment>